<feature type="transmembrane region" description="Helical" evidence="1">
    <location>
        <begin position="73"/>
        <end position="96"/>
    </location>
</feature>
<dbReference type="EMBL" id="JAJAGO010000011">
    <property type="protein sequence ID" value="MCT2592672.1"/>
    <property type="molecule type" value="Genomic_DNA"/>
</dbReference>
<sequence length="116" mass="12032">MAFLQRMSRNARVTLGNACSLVYLGLVAAAMVFAAVDTAFVDHADASLSGVWMLLLTLPTVLVALGADFDGPLIFGWVAAAALFQAGLIGLFVWSLRRAGSSRTPRSSGTPASSAS</sequence>
<accession>A0ABT2JXP7</accession>
<keyword evidence="1" id="KW-0812">Transmembrane</keyword>
<keyword evidence="3" id="KW-1185">Reference proteome</keyword>
<gene>
    <name evidence="2" type="ORF">LHJ74_22625</name>
</gene>
<proteinExistence type="predicted"/>
<evidence type="ECO:0000256" key="1">
    <source>
        <dbReference type="SAM" id="Phobius"/>
    </source>
</evidence>
<dbReference type="NCBIfam" id="NF046119">
    <property type="entry name" value="memb_SCO4225"/>
    <property type="match status" value="1"/>
</dbReference>
<protein>
    <recommendedName>
        <fullName evidence="4">Integral membrane protein</fullName>
    </recommendedName>
</protein>
<feature type="transmembrane region" description="Helical" evidence="1">
    <location>
        <begin position="20"/>
        <end position="41"/>
    </location>
</feature>
<feature type="transmembrane region" description="Helical" evidence="1">
    <location>
        <begin position="48"/>
        <end position="67"/>
    </location>
</feature>
<dbReference type="Pfam" id="PF25637">
    <property type="entry name" value="DUF7942"/>
    <property type="match status" value="1"/>
</dbReference>
<keyword evidence="1" id="KW-1133">Transmembrane helix</keyword>
<evidence type="ECO:0008006" key="4">
    <source>
        <dbReference type="Google" id="ProtNLM"/>
    </source>
</evidence>
<comment type="caution">
    <text evidence="2">The sequence shown here is derived from an EMBL/GenBank/DDBJ whole genome shotgun (WGS) entry which is preliminary data.</text>
</comment>
<evidence type="ECO:0000313" key="2">
    <source>
        <dbReference type="EMBL" id="MCT2592672.1"/>
    </source>
</evidence>
<reference evidence="2 3" key="1">
    <citation type="submission" date="2021-10" db="EMBL/GenBank/DDBJ databases">
        <title>Streptomyces gossypii sp. nov., isolated from soil collected from cotton field.</title>
        <authorList>
            <person name="Ge X."/>
            <person name="Chen X."/>
            <person name="Liu W."/>
        </authorList>
    </citation>
    <scope>NUCLEOTIDE SEQUENCE [LARGE SCALE GENOMIC DNA]</scope>
    <source>
        <strain evidence="2 3">N2-109</strain>
    </source>
</reference>
<dbReference type="RefSeq" id="WP_260220003.1">
    <property type="nucleotide sequence ID" value="NZ_JAJAGO010000011.1"/>
</dbReference>
<evidence type="ECO:0000313" key="3">
    <source>
        <dbReference type="Proteomes" id="UP001156389"/>
    </source>
</evidence>
<dbReference type="Proteomes" id="UP001156389">
    <property type="component" value="Unassembled WGS sequence"/>
</dbReference>
<dbReference type="InterPro" id="IPR057702">
    <property type="entry name" value="DUF7942"/>
</dbReference>
<organism evidence="2 3">
    <name type="scientific">Streptomyces gossypii</name>
    <dbReference type="NCBI Taxonomy" id="2883101"/>
    <lineage>
        <taxon>Bacteria</taxon>
        <taxon>Bacillati</taxon>
        <taxon>Actinomycetota</taxon>
        <taxon>Actinomycetes</taxon>
        <taxon>Kitasatosporales</taxon>
        <taxon>Streptomycetaceae</taxon>
        <taxon>Streptomyces</taxon>
    </lineage>
</organism>
<name>A0ABT2JXP7_9ACTN</name>
<keyword evidence="1" id="KW-0472">Membrane</keyword>